<protein>
    <submittedName>
        <fullName evidence="2">Uncharacterized protein</fullName>
    </submittedName>
</protein>
<sequence>MPEVLGKAGIRLINWPEGVDYPGKTSDKGIGGLHKDQKRVLLHAFFAKENPVTFLPVDPGMLQALQDGKMVVVILGAPPSPDSSFNSGLRIKVNIEGVVKVSRGGPERLQRNHPPSGTADDAISVNSSPPPRLPWKRRVQTVEEDNEEESSQLDVERELSPAATKKARTSKEKSGAQMSRGTKHKAAEKRAATAQISQPVSTAATSKSVKPGRHPSSKLPMIVENSDVSGNEDDGTVMVPAVIGGEEKMWRLRIAGKGEGRGTSKAQMTQEPRGQLEVFVEVLPLNRGRPQPRPVNAQLRQSLSSGEGTTSKYIPSVYPAASYSVAATGSHPPALVTSFHLPGPAPPHTLPPITSSPPSRSTASGFAMLPSQMFHYRSRSLVQDAGHLATANAYDHHAPRSPGQEAAGCSIGMDFFGRHTSCSPAQDLSSHVPMNFFDQPNLGSPIHNVAGRTMAMDLFNQPAAHPPVPDAANSSTLALMDSFGAAAVGSTHPHTQPSVPSALADWFSANPQAALQSLMAMVQSGSGQSGAQRQLPGLPHAQVGPSRHHDGHLQGRAAGLPFDGHNDQVDAHGEYRVPRSAPRK</sequence>
<evidence type="ECO:0000313" key="2">
    <source>
        <dbReference type="EMBL" id="TFK51474.1"/>
    </source>
</evidence>
<feature type="region of interest" description="Disordered" evidence="1">
    <location>
        <begin position="102"/>
        <end position="235"/>
    </location>
</feature>
<dbReference type="OrthoDB" id="2670943at2759"/>
<feature type="region of interest" description="Disordered" evidence="1">
    <location>
        <begin position="287"/>
        <end position="311"/>
    </location>
</feature>
<feature type="region of interest" description="Disordered" evidence="1">
    <location>
        <begin position="337"/>
        <end position="364"/>
    </location>
</feature>
<feature type="compositionally biased region" description="Polar residues" evidence="1">
    <location>
        <begin position="298"/>
        <end position="311"/>
    </location>
</feature>
<reference evidence="2 3" key="1">
    <citation type="journal article" date="2019" name="Nat. Ecol. Evol.">
        <title>Megaphylogeny resolves global patterns of mushroom evolution.</title>
        <authorList>
            <person name="Varga T."/>
            <person name="Krizsan K."/>
            <person name="Foldi C."/>
            <person name="Dima B."/>
            <person name="Sanchez-Garcia M."/>
            <person name="Sanchez-Ramirez S."/>
            <person name="Szollosi G.J."/>
            <person name="Szarkandi J.G."/>
            <person name="Papp V."/>
            <person name="Albert L."/>
            <person name="Andreopoulos W."/>
            <person name="Angelini C."/>
            <person name="Antonin V."/>
            <person name="Barry K.W."/>
            <person name="Bougher N.L."/>
            <person name="Buchanan P."/>
            <person name="Buyck B."/>
            <person name="Bense V."/>
            <person name="Catcheside P."/>
            <person name="Chovatia M."/>
            <person name="Cooper J."/>
            <person name="Damon W."/>
            <person name="Desjardin D."/>
            <person name="Finy P."/>
            <person name="Geml J."/>
            <person name="Haridas S."/>
            <person name="Hughes K."/>
            <person name="Justo A."/>
            <person name="Karasinski D."/>
            <person name="Kautmanova I."/>
            <person name="Kiss B."/>
            <person name="Kocsube S."/>
            <person name="Kotiranta H."/>
            <person name="LaButti K.M."/>
            <person name="Lechner B.E."/>
            <person name="Liimatainen K."/>
            <person name="Lipzen A."/>
            <person name="Lukacs Z."/>
            <person name="Mihaltcheva S."/>
            <person name="Morgado L.N."/>
            <person name="Niskanen T."/>
            <person name="Noordeloos M.E."/>
            <person name="Ohm R.A."/>
            <person name="Ortiz-Santana B."/>
            <person name="Ovrebo C."/>
            <person name="Racz N."/>
            <person name="Riley R."/>
            <person name="Savchenko A."/>
            <person name="Shiryaev A."/>
            <person name="Soop K."/>
            <person name="Spirin V."/>
            <person name="Szebenyi C."/>
            <person name="Tomsovsky M."/>
            <person name="Tulloss R.E."/>
            <person name="Uehling J."/>
            <person name="Grigoriev I.V."/>
            <person name="Vagvolgyi C."/>
            <person name="Papp T."/>
            <person name="Martin F.M."/>
            <person name="Miettinen O."/>
            <person name="Hibbett D.S."/>
            <person name="Nagy L.G."/>
        </authorList>
    </citation>
    <scope>NUCLEOTIDE SEQUENCE [LARGE SCALE GENOMIC DNA]</scope>
    <source>
        <strain evidence="2 3">OMC1185</strain>
    </source>
</reference>
<dbReference type="Proteomes" id="UP000305948">
    <property type="component" value="Unassembled WGS sequence"/>
</dbReference>
<evidence type="ECO:0000313" key="3">
    <source>
        <dbReference type="Proteomes" id="UP000305948"/>
    </source>
</evidence>
<name>A0A5C3N1G8_9AGAM</name>
<accession>A0A5C3N1G8</accession>
<evidence type="ECO:0000256" key="1">
    <source>
        <dbReference type="SAM" id="MobiDB-lite"/>
    </source>
</evidence>
<feature type="region of interest" description="Disordered" evidence="1">
    <location>
        <begin position="524"/>
        <end position="584"/>
    </location>
</feature>
<feature type="compositionally biased region" description="Acidic residues" evidence="1">
    <location>
        <begin position="142"/>
        <end position="151"/>
    </location>
</feature>
<organism evidence="2 3">
    <name type="scientific">Heliocybe sulcata</name>
    <dbReference type="NCBI Taxonomy" id="5364"/>
    <lineage>
        <taxon>Eukaryota</taxon>
        <taxon>Fungi</taxon>
        <taxon>Dikarya</taxon>
        <taxon>Basidiomycota</taxon>
        <taxon>Agaricomycotina</taxon>
        <taxon>Agaricomycetes</taxon>
        <taxon>Gloeophyllales</taxon>
        <taxon>Gloeophyllaceae</taxon>
        <taxon>Heliocybe</taxon>
    </lineage>
</organism>
<dbReference type="EMBL" id="ML213511">
    <property type="protein sequence ID" value="TFK51474.1"/>
    <property type="molecule type" value="Genomic_DNA"/>
</dbReference>
<feature type="compositionally biased region" description="Polar residues" evidence="1">
    <location>
        <begin position="194"/>
        <end position="208"/>
    </location>
</feature>
<feature type="compositionally biased region" description="Low complexity" evidence="1">
    <location>
        <begin position="351"/>
        <end position="364"/>
    </location>
</feature>
<gene>
    <name evidence="2" type="ORF">OE88DRAFT_1735372</name>
</gene>
<dbReference type="AlphaFoldDB" id="A0A5C3N1G8"/>
<feature type="compositionally biased region" description="Basic and acidic residues" evidence="1">
    <location>
        <begin position="564"/>
        <end position="577"/>
    </location>
</feature>
<proteinExistence type="predicted"/>
<keyword evidence="3" id="KW-1185">Reference proteome</keyword>